<evidence type="ECO:0000313" key="3">
    <source>
        <dbReference type="Proteomes" id="UP000298327"/>
    </source>
</evidence>
<feature type="region of interest" description="Disordered" evidence="1">
    <location>
        <begin position="249"/>
        <end position="334"/>
    </location>
</feature>
<feature type="compositionally biased region" description="Low complexity" evidence="1">
    <location>
        <begin position="591"/>
        <end position="608"/>
    </location>
</feature>
<feature type="compositionally biased region" description="Basic and acidic residues" evidence="1">
    <location>
        <begin position="410"/>
        <end position="420"/>
    </location>
</feature>
<feature type="compositionally biased region" description="Low complexity" evidence="1">
    <location>
        <begin position="306"/>
        <end position="324"/>
    </location>
</feature>
<dbReference type="STRING" id="205917.A0A4Y9XZC8"/>
<feature type="compositionally biased region" description="Basic residues" evidence="1">
    <location>
        <begin position="76"/>
        <end position="86"/>
    </location>
</feature>
<feature type="compositionally biased region" description="Low complexity" evidence="1">
    <location>
        <begin position="134"/>
        <end position="149"/>
    </location>
</feature>
<proteinExistence type="predicted"/>
<keyword evidence="3" id="KW-1185">Reference proteome</keyword>
<feature type="compositionally biased region" description="Basic residues" evidence="1">
    <location>
        <begin position="440"/>
        <end position="452"/>
    </location>
</feature>
<feature type="compositionally biased region" description="Low complexity" evidence="1">
    <location>
        <begin position="275"/>
        <end position="286"/>
    </location>
</feature>
<name>A0A4Y9XZC8_9AGAM</name>
<dbReference type="EMBL" id="SEOQ01000915">
    <property type="protein sequence ID" value="TFY55445.1"/>
    <property type="molecule type" value="Genomic_DNA"/>
</dbReference>
<dbReference type="AlphaFoldDB" id="A0A4Y9XZC8"/>
<feature type="region of interest" description="Disordered" evidence="1">
    <location>
        <begin position="29"/>
        <end position="149"/>
    </location>
</feature>
<feature type="compositionally biased region" description="Polar residues" evidence="1">
    <location>
        <begin position="544"/>
        <end position="576"/>
    </location>
</feature>
<protein>
    <submittedName>
        <fullName evidence="2">Uncharacterized protein</fullName>
    </submittedName>
</protein>
<gene>
    <name evidence="2" type="ORF">EVG20_g9313</name>
</gene>
<feature type="region of interest" description="Disordered" evidence="1">
    <location>
        <begin position="408"/>
        <end position="525"/>
    </location>
</feature>
<feature type="compositionally biased region" description="Pro residues" evidence="1">
    <location>
        <begin position="52"/>
        <end position="69"/>
    </location>
</feature>
<dbReference type="Proteomes" id="UP000298327">
    <property type="component" value="Unassembled WGS sequence"/>
</dbReference>
<feature type="compositionally biased region" description="Acidic residues" evidence="1">
    <location>
        <begin position="252"/>
        <end position="261"/>
    </location>
</feature>
<feature type="compositionally biased region" description="Basic and acidic residues" evidence="1">
    <location>
        <begin position="289"/>
        <end position="301"/>
    </location>
</feature>
<sequence length="707" mass="77570">MLPSGAAPDPKIIVDPNTGQHYVVFPDGQCMPIQAPAPAPPQLFPAANLNPNHPPSQPLPPLPPQPAVPSQPNNRPRPRPIPKNKPIRGLEEDSDEDELPTTISFKRPSESKRTDSEPAPAAKRAKVKAKERLAASSGSKSGAGRSQGATTYGSAELVKLAELVHTFRPRAKNIFHRDVVPKYNMWAKENGFQIREAEALRQRFDKVSSNPMFVLKHERPPTGNPEIPEAVRIAKEAEALIFQEAGVRHVDDDDNDDDDNEIQIIEPPTEAPTFKAPASKSNAAAKIKIKSEPGVKIKDEPVSPSTRPASATRGGARTTGGNRPRSSDPGPRSLAASLFSHFDPKTVAAREDQRAQTLYTNTQLNALNQQLAQKDNQLDRERMKIDELREQLNNQKLEIAKLQMEMRLSSAERPDHEHRRLSPSSGHRRVRRSPASPSRHERHPPSRKRRRQSLSSSRERRRRSLSSHHEYRRSRSRSRSCEHNQSPSLSREHRHGSPSLHQGHHPISPIYSHANPPSPEPFSWADNDYGVETIWSHPVASLPSPRTSSAHANHGRTSTPPNTYMRAQSPVLNSPINPFRRDTRGGPSRTASAQYQGAQGQGSSSAMQSDALHYGSVDLPLPPLDSYLNSSVTPSTAAAAGLANAVPTLPSLSEWAPPAAEAPPAPYGLPPLYHSWTVPEQATPHYPTDASTGGQHSSGWKGKGRAE</sequence>
<feature type="region of interest" description="Disordered" evidence="1">
    <location>
        <begin position="677"/>
        <end position="707"/>
    </location>
</feature>
<evidence type="ECO:0000256" key="1">
    <source>
        <dbReference type="SAM" id="MobiDB-lite"/>
    </source>
</evidence>
<feature type="region of interest" description="Disordered" evidence="1">
    <location>
        <begin position="1"/>
        <end position="20"/>
    </location>
</feature>
<organism evidence="2 3">
    <name type="scientific">Dentipellis fragilis</name>
    <dbReference type="NCBI Taxonomy" id="205917"/>
    <lineage>
        <taxon>Eukaryota</taxon>
        <taxon>Fungi</taxon>
        <taxon>Dikarya</taxon>
        <taxon>Basidiomycota</taxon>
        <taxon>Agaricomycotina</taxon>
        <taxon>Agaricomycetes</taxon>
        <taxon>Russulales</taxon>
        <taxon>Hericiaceae</taxon>
        <taxon>Dentipellis</taxon>
    </lineage>
</organism>
<feature type="region of interest" description="Disordered" evidence="1">
    <location>
        <begin position="540"/>
        <end position="608"/>
    </location>
</feature>
<reference evidence="2 3" key="1">
    <citation type="submission" date="2019-02" db="EMBL/GenBank/DDBJ databases">
        <title>Genome sequencing of the rare red list fungi Dentipellis fragilis.</title>
        <authorList>
            <person name="Buettner E."/>
            <person name="Kellner H."/>
        </authorList>
    </citation>
    <scope>NUCLEOTIDE SEQUENCE [LARGE SCALE GENOMIC DNA]</scope>
    <source>
        <strain evidence="2 3">DSM 105465</strain>
    </source>
</reference>
<feature type="compositionally biased region" description="Basic residues" evidence="1">
    <location>
        <begin position="459"/>
        <end position="478"/>
    </location>
</feature>
<feature type="compositionally biased region" description="Basic and acidic residues" evidence="1">
    <location>
        <begin position="107"/>
        <end position="116"/>
    </location>
</feature>
<feature type="compositionally biased region" description="Polar residues" evidence="1">
    <location>
        <begin position="689"/>
        <end position="698"/>
    </location>
</feature>
<evidence type="ECO:0000313" key="2">
    <source>
        <dbReference type="EMBL" id="TFY55445.1"/>
    </source>
</evidence>
<accession>A0A4Y9XZC8</accession>
<comment type="caution">
    <text evidence="2">The sequence shown here is derived from an EMBL/GenBank/DDBJ whole genome shotgun (WGS) entry which is preliminary data.</text>
</comment>